<reference evidence="2 3" key="1">
    <citation type="journal article" date="2020" name="Access Microbiol">
        <title>Isolation and genome sequencing of Staphylococcus schleiferi subspecies coagulans from Antarctic seals.</title>
        <authorList>
            <person name="Foster G."/>
            <person name="Robb A."/>
            <person name="Paterson G.K."/>
        </authorList>
    </citation>
    <scope>NUCLEOTIDE SEQUENCE [LARGE SCALE GENOMIC DNA]</scope>
    <source>
        <strain evidence="2 3">M615/02/4</strain>
    </source>
</reference>
<gene>
    <name evidence="2" type="ORF">HR081_11980</name>
</gene>
<dbReference type="Gene3D" id="2.40.10.10">
    <property type="entry name" value="Trypsin-like serine proteases"/>
    <property type="match status" value="2"/>
</dbReference>
<protein>
    <submittedName>
        <fullName evidence="2">Uncharacterized protein</fullName>
    </submittedName>
</protein>
<dbReference type="AlphaFoldDB" id="A0A9X0PI86"/>
<feature type="chain" id="PRO_5040780022" evidence="1">
    <location>
        <begin position="26"/>
        <end position="79"/>
    </location>
</feature>
<comment type="caution">
    <text evidence="2">The sequence shown here is derived from an EMBL/GenBank/DDBJ whole genome shotgun (WGS) entry which is preliminary data.</text>
</comment>
<dbReference type="Proteomes" id="UP000524893">
    <property type="component" value="Unassembled WGS sequence"/>
</dbReference>
<evidence type="ECO:0000313" key="2">
    <source>
        <dbReference type="EMBL" id="MBA8777587.1"/>
    </source>
</evidence>
<sequence>MNKFLVKTATVAFLAFIALTQATYASDYTNYKIIGKDSRTQVQNTTLAPYQSITFIKSKWHNVYEDCSGTVIVRLVRSL</sequence>
<proteinExistence type="predicted"/>
<accession>A0A9X0PI86</accession>
<name>A0A9X0PI86_9STAP</name>
<evidence type="ECO:0000313" key="3">
    <source>
        <dbReference type="Proteomes" id="UP000524893"/>
    </source>
</evidence>
<dbReference type="InterPro" id="IPR043504">
    <property type="entry name" value="Peptidase_S1_PA_chymotrypsin"/>
</dbReference>
<evidence type="ECO:0000256" key="1">
    <source>
        <dbReference type="SAM" id="SignalP"/>
    </source>
</evidence>
<dbReference type="EMBL" id="JABTCN010000065">
    <property type="protein sequence ID" value="MBA8777587.1"/>
    <property type="molecule type" value="Genomic_DNA"/>
</dbReference>
<dbReference type="RefSeq" id="WP_182281334.1">
    <property type="nucleotide sequence ID" value="NZ_JABTCO010000008.1"/>
</dbReference>
<feature type="signal peptide" evidence="1">
    <location>
        <begin position="1"/>
        <end position="25"/>
    </location>
</feature>
<organism evidence="2 3">
    <name type="scientific">Staphylococcus coagulans</name>
    <dbReference type="NCBI Taxonomy" id="74706"/>
    <lineage>
        <taxon>Bacteria</taxon>
        <taxon>Bacillati</taxon>
        <taxon>Bacillota</taxon>
        <taxon>Bacilli</taxon>
        <taxon>Bacillales</taxon>
        <taxon>Staphylococcaceae</taxon>
        <taxon>Staphylococcus</taxon>
    </lineage>
</organism>
<keyword evidence="1" id="KW-0732">Signal</keyword>